<gene>
    <name evidence="1" type="ORF">A3F55_01720</name>
</gene>
<evidence type="ECO:0000313" key="2">
    <source>
        <dbReference type="Proteomes" id="UP000178091"/>
    </source>
</evidence>
<dbReference type="Proteomes" id="UP000178091">
    <property type="component" value="Unassembled WGS sequence"/>
</dbReference>
<name>A0A1F4XTU3_9BACT</name>
<sequence length="266" mass="29413">MKKLFTLFALLVAVLVPFNTAFAIREWWDPIYFQEVKPYSPTQYDVDVREQMFGTKAERAAHEAQQRLIDSINQTNELLRRQQLRQMLRPQPVYPVVMPVYQPTLTIDQRCKDAYGFNSYGSGDTCYCSSGYQWASDMKSCIPVPLPPSDAEQVAGAIISSARRAPVTNPAPTQENSGDDCSIREGRTQNGYCVSHQASCVEALGNNAVWTGEVDNAGYPTCACRTSWKISADGGSCVSKGSQTAAVASDSSNWLQRFLVWLGIGL</sequence>
<dbReference type="AlphaFoldDB" id="A0A1F4XTU3"/>
<protein>
    <submittedName>
        <fullName evidence="1">Uncharacterized protein</fullName>
    </submittedName>
</protein>
<organism evidence="1 2">
    <name type="scientific">Candidatus Adlerbacteria bacterium RIFCSPHIGHO2_12_FULL_53_18</name>
    <dbReference type="NCBI Taxonomy" id="1797242"/>
    <lineage>
        <taxon>Bacteria</taxon>
        <taxon>Candidatus Adleribacteriota</taxon>
    </lineage>
</organism>
<accession>A0A1F4XTU3</accession>
<proteinExistence type="predicted"/>
<reference evidence="1 2" key="1">
    <citation type="journal article" date="2016" name="Nat. Commun.">
        <title>Thousands of microbial genomes shed light on interconnected biogeochemical processes in an aquifer system.</title>
        <authorList>
            <person name="Anantharaman K."/>
            <person name="Brown C.T."/>
            <person name="Hug L.A."/>
            <person name="Sharon I."/>
            <person name="Castelle C.J."/>
            <person name="Probst A.J."/>
            <person name="Thomas B.C."/>
            <person name="Singh A."/>
            <person name="Wilkins M.J."/>
            <person name="Karaoz U."/>
            <person name="Brodie E.L."/>
            <person name="Williams K.H."/>
            <person name="Hubbard S.S."/>
            <person name="Banfield J.F."/>
        </authorList>
    </citation>
    <scope>NUCLEOTIDE SEQUENCE [LARGE SCALE GENOMIC DNA]</scope>
</reference>
<comment type="caution">
    <text evidence="1">The sequence shown here is derived from an EMBL/GenBank/DDBJ whole genome shotgun (WGS) entry which is preliminary data.</text>
</comment>
<evidence type="ECO:0000313" key="1">
    <source>
        <dbReference type="EMBL" id="OGC85120.1"/>
    </source>
</evidence>
<dbReference type="EMBL" id="MEWW01000003">
    <property type="protein sequence ID" value="OGC85120.1"/>
    <property type="molecule type" value="Genomic_DNA"/>
</dbReference>